<dbReference type="CDD" id="cd01561">
    <property type="entry name" value="CBS_like"/>
    <property type="match status" value="1"/>
</dbReference>
<keyword evidence="2" id="KW-0663">Pyridoxal phosphate</keyword>
<dbReference type="InterPro" id="IPR005856">
    <property type="entry name" value="Cys_synth"/>
</dbReference>
<feature type="region of interest" description="Disordered" evidence="3">
    <location>
        <begin position="314"/>
        <end position="361"/>
    </location>
</feature>
<evidence type="ECO:0000256" key="3">
    <source>
        <dbReference type="SAM" id="MobiDB-lite"/>
    </source>
</evidence>
<evidence type="ECO:0000256" key="1">
    <source>
        <dbReference type="ARBA" id="ARBA00001933"/>
    </source>
</evidence>
<dbReference type="InterPro" id="IPR050214">
    <property type="entry name" value="Cys_Synth/Cystath_Beta-Synth"/>
</dbReference>
<sequence length="361" mass="37813">MESRKPRPIADSIEDLIGSTPLIRLHFEDTAPGTQVLAKLEAANPMSTSKDRAALYMLRAAEQRGELTPGSGTVIEATSGNTGISLAALCASRGYRCVIVLPDSATPERIALLRALGAEIVRTPREQGYSGAIAKAGELHAATPNSWFPCQHENADNVRAHYETTGPEIWTDTEGRVDVLVCGVGTGGTLSGTAGYLKEQNPEIRVVAVEPENSPVLTQGVGGLHRIPGLNGGFVAPTTDVSLIDSVVTVTDEEALTAARQLARRQGIFAGVSSGAVAHAAARLAAHPDYVGASIVTLLPDTGERYLSLWNEPEAPAARPAARRPSAARRPATPQVSQQVAPPAPEPEQAAPQSLALTSKP</sequence>
<dbReference type="NCBIfam" id="TIGR01136">
    <property type="entry name" value="cysKM"/>
    <property type="match status" value="1"/>
</dbReference>
<evidence type="ECO:0000313" key="6">
    <source>
        <dbReference type="Proteomes" id="UP001501867"/>
    </source>
</evidence>
<evidence type="ECO:0000259" key="4">
    <source>
        <dbReference type="Pfam" id="PF00291"/>
    </source>
</evidence>
<dbReference type="Proteomes" id="UP001501867">
    <property type="component" value="Unassembled WGS sequence"/>
</dbReference>
<keyword evidence="6" id="KW-1185">Reference proteome</keyword>
<comment type="cofactor">
    <cofactor evidence="1">
        <name>pyridoxal 5'-phosphate</name>
        <dbReference type="ChEBI" id="CHEBI:597326"/>
    </cofactor>
</comment>
<gene>
    <name evidence="5" type="primary">cysK_3</name>
    <name evidence="5" type="ORF">GCM10010302_28840</name>
</gene>
<dbReference type="PANTHER" id="PTHR10314">
    <property type="entry name" value="CYSTATHIONINE BETA-SYNTHASE"/>
    <property type="match status" value="1"/>
</dbReference>
<dbReference type="Pfam" id="PF00291">
    <property type="entry name" value="PALP"/>
    <property type="match status" value="1"/>
</dbReference>
<dbReference type="InterPro" id="IPR001926">
    <property type="entry name" value="TrpB-like_PALP"/>
</dbReference>
<evidence type="ECO:0000313" key="5">
    <source>
        <dbReference type="EMBL" id="GAA0288719.1"/>
    </source>
</evidence>
<feature type="domain" description="Tryptophan synthase beta chain-like PALP" evidence="4">
    <location>
        <begin position="13"/>
        <end position="301"/>
    </location>
</feature>
<accession>A0ABN0VDJ7</accession>
<organism evidence="5 6">
    <name type="scientific">Streptomyces polychromogenes</name>
    <dbReference type="NCBI Taxonomy" id="67342"/>
    <lineage>
        <taxon>Bacteria</taxon>
        <taxon>Bacillati</taxon>
        <taxon>Actinomycetota</taxon>
        <taxon>Actinomycetes</taxon>
        <taxon>Kitasatosporales</taxon>
        <taxon>Streptomycetaceae</taxon>
        <taxon>Streptomyces</taxon>
    </lineage>
</organism>
<feature type="compositionally biased region" description="Low complexity" evidence="3">
    <location>
        <begin position="314"/>
        <end position="354"/>
    </location>
</feature>
<evidence type="ECO:0000256" key="2">
    <source>
        <dbReference type="ARBA" id="ARBA00022898"/>
    </source>
</evidence>
<dbReference type="InterPro" id="IPR036052">
    <property type="entry name" value="TrpB-like_PALP_sf"/>
</dbReference>
<dbReference type="SUPFAM" id="SSF53686">
    <property type="entry name" value="Tryptophan synthase beta subunit-like PLP-dependent enzymes"/>
    <property type="match status" value="1"/>
</dbReference>
<protein>
    <submittedName>
        <fullName evidence="5">Cysteine synthase A</fullName>
    </submittedName>
</protein>
<dbReference type="Gene3D" id="3.40.50.1100">
    <property type="match status" value="2"/>
</dbReference>
<dbReference type="RefSeq" id="WP_344158253.1">
    <property type="nucleotide sequence ID" value="NZ_BAAABV010000015.1"/>
</dbReference>
<dbReference type="EMBL" id="BAAABV010000015">
    <property type="protein sequence ID" value="GAA0288719.1"/>
    <property type="molecule type" value="Genomic_DNA"/>
</dbReference>
<comment type="caution">
    <text evidence="5">The sequence shown here is derived from an EMBL/GenBank/DDBJ whole genome shotgun (WGS) entry which is preliminary data.</text>
</comment>
<name>A0ABN0VDJ7_9ACTN</name>
<reference evidence="5 6" key="1">
    <citation type="journal article" date="2019" name="Int. J. Syst. Evol. Microbiol.">
        <title>The Global Catalogue of Microorganisms (GCM) 10K type strain sequencing project: providing services to taxonomists for standard genome sequencing and annotation.</title>
        <authorList>
            <consortium name="The Broad Institute Genomics Platform"/>
            <consortium name="The Broad Institute Genome Sequencing Center for Infectious Disease"/>
            <person name="Wu L."/>
            <person name="Ma J."/>
        </authorList>
    </citation>
    <scope>NUCLEOTIDE SEQUENCE [LARGE SCALE GENOMIC DNA]</scope>
    <source>
        <strain evidence="5 6">JCM 4505</strain>
    </source>
</reference>
<proteinExistence type="predicted"/>